<keyword evidence="3" id="KW-1185">Reference proteome</keyword>
<dbReference type="GO" id="GO:0005739">
    <property type="term" value="C:mitochondrion"/>
    <property type="evidence" value="ECO:0007669"/>
    <property type="project" value="TreeGrafter"/>
</dbReference>
<keyword evidence="1" id="KW-1133">Transmembrane helix</keyword>
<keyword evidence="1" id="KW-0472">Membrane</keyword>
<dbReference type="EMBL" id="CAHR02000097">
    <property type="protein sequence ID" value="CCG82733.1"/>
    <property type="molecule type" value="Genomic_DNA"/>
</dbReference>
<evidence type="ECO:0008006" key="4">
    <source>
        <dbReference type="Google" id="ProtNLM"/>
    </source>
</evidence>
<dbReference type="OrthoDB" id="10268090at2759"/>
<name>R4XAA2_TAPDE</name>
<dbReference type="AlphaFoldDB" id="R4XAA2"/>
<organism evidence="2 3">
    <name type="scientific">Taphrina deformans (strain PYCC 5710 / ATCC 11124 / CBS 356.35 / IMI 108563 / JCM 9778 / NBRC 8474)</name>
    <name type="common">Peach leaf curl fungus</name>
    <name type="synonym">Lalaria deformans</name>
    <dbReference type="NCBI Taxonomy" id="1097556"/>
    <lineage>
        <taxon>Eukaryota</taxon>
        <taxon>Fungi</taxon>
        <taxon>Dikarya</taxon>
        <taxon>Ascomycota</taxon>
        <taxon>Taphrinomycotina</taxon>
        <taxon>Taphrinomycetes</taxon>
        <taxon>Taphrinales</taxon>
        <taxon>Taphrinaceae</taxon>
        <taxon>Taphrina</taxon>
    </lineage>
</organism>
<dbReference type="STRING" id="1097556.R4XAA2"/>
<dbReference type="GO" id="GO:0005811">
    <property type="term" value="C:lipid droplet"/>
    <property type="evidence" value="ECO:0007669"/>
    <property type="project" value="TreeGrafter"/>
</dbReference>
<dbReference type="Proteomes" id="UP000013776">
    <property type="component" value="Unassembled WGS sequence"/>
</dbReference>
<dbReference type="eggNOG" id="KOG2733">
    <property type="taxonomic scope" value="Eukaryota"/>
</dbReference>
<feature type="transmembrane region" description="Helical" evidence="1">
    <location>
        <begin position="51"/>
        <end position="71"/>
    </location>
</feature>
<evidence type="ECO:0000256" key="1">
    <source>
        <dbReference type="SAM" id="Phobius"/>
    </source>
</evidence>
<keyword evidence="1" id="KW-0812">Transmembrane</keyword>
<protein>
    <recommendedName>
        <fullName evidence="4">Saccharopine dehydrogenase NADP binding domain-containing protein</fullName>
    </recommendedName>
</protein>
<dbReference type="PANTHER" id="PTHR12286">
    <property type="entry name" value="SACCHAROPINE DEHYDROGENASE-LIKE OXIDOREDUCTASE"/>
    <property type="match status" value="1"/>
</dbReference>
<dbReference type="GO" id="GO:0009247">
    <property type="term" value="P:glycolipid biosynthetic process"/>
    <property type="evidence" value="ECO:0007669"/>
    <property type="project" value="TreeGrafter"/>
</dbReference>
<feature type="transmembrane region" description="Helical" evidence="1">
    <location>
        <begin position="153"/>
        <end position="176"/>
    </location>
</feature>
<comment type="caution">
    <text evidence="2">The sequence shown here is derived from an EMBL/GenBank/DDBJ whole genome shotgun (WGS) entry which is preliminary data.</text>
</comment>
<sequence>MARYNEAAKSSGSIILCCSGFDSIPVDLLNYAVAKCIRQKYNADTRNARTFITNFSGSVSGGTLASIFALLEVFSLRDISEAHAPWSLSTRKGSSLQRNVPHVTWDSDLAMYGGSWIGDSVDRSVAGRSWSILNYGPNWTTYGYLGFGAWYKAYAYLSALYFGTFIIGIPPIRYLLKKYVIQPGSGPSQKQRDSGFLEMQGIGESDDADRHKVKATFRIVDADPGYKGTAAMLACVALTLALDVGKTEAGSGGGGFWTPASLGESLVGRLDTAGITLQVNDI</sequence>
<proteinExistence type="predicted"/>
<reference evidence="2 3" key="1">
    <citation type="journal article" date="2013" name="MBio">
        <title>Genome sequencing of the plant pathogen Taphrina deformans, the causal agent of peach leaf curl.</title>
        <authorList>
            <person name="Cisse O.H."/>
            <person name="Almeida J.M.G.C.F."/>
            <person name="Fonseca A."/>
            <person name="Kumar A.A."/>
            <person name="Salojaervi J."/>
            <person name="Overmyer K."/>
            <person name="Hauser P.M."/>
            <person name="Pagni M."/>
        </authorList>
    </citation>
    <scope>NUCLEOTIDE SEQUENCE [LARGE SCALE GENOMIC DNA]</scope>
    <source>
        <strain evidence="3">PYCC 5710 / ATCC 11124 / CBS 356.35 / IMI 108563 / JCM 9778 / NBRC 8474</strain>
    </source>
</reference>
<accession>R4XAA2</accession>
<evidence type="ECO:0000313" key="3">
    <source>
        <dbReference type="Proteomes" id="UP000013776"/>
    </source>
</evidence>
<dbReference type="InterPro" id="IPR051276">
    <property type="entry name" value="Saccharopine_DH-like_oxidrdct"/>
</dbReference>
<evidence type="ECO:0000313" key="2">
    <source>
        <dbReference type="EMBL" id="CCG82733.1"/>
    </source>
</evidence>
<dbReference type="PANTHER" id="PTHR12286:SF5">
    <property type="entry name" value="SACCHAROPINE DEHYDROGENASE-LIKE OXIDOREDUCTASE"/>
    <property type="match status" value="1"/>
</dbReference>
<gene>
    <name evidence="2" type="ORF">TAPDE_002866</name>
</gene>
<dbReference type="GO" id="GO:0005886">
    <property type="term" value="C:plasma membrane"/>
    <property type="evidence" value="ECO:0007669"/>
    <property type="project" value="TreeGrafter"/>
</dbReference>
<dbReference type="VEuPathDB" id="FungiDB:TAPDE_002866"/>